<evidence type="ECO:0000313" key="4">
    <source>
        <dbReference type="EMBL" id="PNU02629.1"/>
    </source>
</evidence>
<dbReference type="AlphaFoldDB" id="A0A2K2FV03"/>
<comment type="caution">
    <text evidence="4">The sequence shown here is derived from an EMBL/GenBank/DDBJ whole genome shotgun (WGS) entry which is preliminary data.</text>
</comment>
<dbReference type="InterPro" id="IPR011250">
    <property type="entry name" value="OMP/PagP_B-barrel"/>
</dbReference>
<evidence type="ECO:0000313" key="5">
    <source>
        <dbReference type="Proteomes" id="UP000236327"/>
    </source>
</evidence>
<gene>
    <name evidence="4" type="ORF">A8V01_09390</name>
</gene>
<proteinExistence type="predicted"/>
<name>A0A2K2FV03_9SPHN</name>
<protein>
    <submittedName>
        <fullName evidence="4">P44/Msp2 family outer membrane protein</fullName>
    </submittedName>
</protein>
<organism evidence="4 5">
    <name type="scientific">Novosphingobium guangzhouense</name>
    <dbReference type="NCBI Taxonomy" id="1850347"/>
    <lineage>
        <taxon>Bacteria</taxon>
        <taxon>Pseudomonadati</taxon>
        <taxon>Pseudomonadota</taxon>
        <taxon>Alphaproteobacteria</taxon>
        <taxon>Sphingomonadales</taxon>
        <taxon>Sphingomonadaceae</taxon>
        <taxon>Novosphingobium</taxon>
    </lineage>
</organism>
<evidence type="ECO:0000259" key="3">
    <source>
        <dbReference type="Pfam" id="PF13505"/>
    </source>
</evidence>
<dbReference type="SUPFAM" id="SSF56925">
    <property type="entry name" value="OMPA-like"/>
    <property type="match status" value="1"/>
</dbReference>
<keyword evidence="5" id="KW-1185">Reference proteome</keyword>
<dbReference type="InterPro" id="IPR027385">
    <property type="entry name" value="Beta-barrel_OMP"/>
</dbReference>
<dbReference type="EMBL" id="LYMM01000073">
    <property type="protein sequence ID" value="PNU02629.1"/>
    <property type="molecule type" value="Genomic_DNA"/>
</dbReference>
<dbReference type="Proteomes" id="UP000236327">
    <property type="component" value="Unassembled WGS sequence"/>
</dbReference>
<evidence type="ECO:0000256" key="2">
    <source>
        <dbReference type="SAM" id="MobiDB-lite"/>
    </source>
</evidence>
<reference evidence="4 5" key="1">
    <citation type="submission" date="2016-05" db="EMBL/GenBank/DDBJ databases">
        <title>Complete genome sequence of Novosphingobium guangzhouense SA925(T).</title>
        <authorList>
            <person name="Sha S."/>
        </authorList>
    </citation>
    <scope>NUCLEOTIDE SEQUENCE [LARGE SCALE GENOMIC DNA]</scope>
    <source>
        <strain evidence="4 5">SA925</strain>
    </source>
</reference>
<dbReference type="Pfam" id="PF13505">
    <property type="entry name" value="OMP_b-brl"/>
    <property type="match status" value="1"/>
</dbReference>
<sequence>MSLRTGISDLNNPDFTVTDPESGDELQTRLETKSAWLIAGEIGYDFGPVRFGVDLSYSRNKVRGLDLRSVNGTAITADDVEDIVDTLIDAEILYPEDFEGAEIDGTTIRSTSGSIAKLRQIGVMANLTYDIPVSDTIRPYVGVGLGAVGTHVKALGEDDGSIRFAWQARAGVAFQLSPAVALTADYTYRQASAGRLQFGDGEVEYRLGKTKASQIAAGVRFTF</sequence>
<dbReference type="Gene3D" id="2.40.160.20">
    <property type="match status" value="1"/>
</dbReference>
<feature type="region of interest" description="Disordered" evidence="2">
    <location>
        <begin position="1"/>
        <end position="24"/>
    </location>
</feature>
<feature type="domain" description="Outer membrane protein beta-barrel" evidence="3">
    <location>
        <begin position="25"/>
        <end position="221"/>
    </location>
</feature>
<accession>A0A2K2FV03</accession>
<evidence type="ECO:0000256" key="1">
    <source>
        <dbReference type="ARBA" id="ARBA00022729"/>
    </source>
</evidence>
<keyword evidence="1" id="KW-0732">Signal</keyword>